<gene>
    <name evidence="12" type="ORF">CYK16_01745</name>
</gene>
<dbReference type="InterPro" id="IPR000477">
    <property type="entry name" value="RT_dom"/>
</dbReference>
<feature type="domain" description="Reverse transcriptase" evidence="11">
    <location>
        <begin position="1"/>
        <end position="239"/>
    </location>
</feature>
<evidence type="ECO:0000256" key="9">
    <source>
        <dbReference type="ARBA" id="ARBA00034120"/>
    </source>
</evidence>
<proteinExistence type="inferred from homology"/>
<evidence type="ECO:0000256" key="7">
    <source>
        <dbReference type="ARBA" id="ARBA00022918"/>
    </source>
</evidence>
<dbReference type="GO" id="GO:0046872">
    <property type="term" value="F:metal ion binding"/>
    <property type="evidence" value="ECO:0007669"/>
    <property type="project" value="UniProtKB-KW"/>
</dbReference>
<sequence>MSQLEELKKLDIPVFCNLEELRENIGTNKKFFYKVLYSHNKLYKEITIPKRNGGNRVLNVPNIALKSMQRWILDNILYKVQSDPSATGFMPMKSIVLNASIHLKKKYILKMDIKDFFPSIDFRKVRSLFFELGYNKDVATALANICVFRGQLPQGAPTSPYLANLVCRELDKRIDNLCRKYRLSYTRYADDITISGNSKIFWIKGIVEEIIRSYQFSLNNEKTIFLKPGDRKRVTGIIVNEKLSVPRSVTRNLRKEIYFIKKFGLEEHLDKNSFTGSKEQYIAHLYGVASYIKMVELTKGIFFINQLNSIFSGNEQLETGKNLHIEFASIDWTIFGE</sequence>
<name>A0A2I1UGC3_STROR</name>
<organism evidence="12 13">
    <name type="scientific">Streptococcus oralis subsp. dentisani</name>
    <dbReference type="NCBI Taxonomy" id="1458253"/>
    <lineage>
        <taxon>Bacteria</taxon>
        <taxon>Bacillati</taxon>
        <taxon>Bacillota</taxon>
        <taxon>Bacilli</taxon>
        <taxon>Lactobacillales</taxon>
        <taxon>Streptococcaceae</taxon>
        <taxon>Streptococcus</taxon>
    </lineage>
</organism>
<dbReference type="EMBL" id="PKIG01000001">
    <property type="protein sequence ID" value="PLA04918.1"/>
    <property type="molecule type" value="Genomic_DNA"/>
</dbReference>
<dbReference type="RefSeq" id="WP_101776559.1">
    <property type="nucleotide sequence ID" value="NZ_PKIG01000001.1"/>
</dbReference>
<keyword evidence="2" id="KW-0808">Transferase</keyword>
<keyword evidence="13" id="KW-1185">Reference proteome</keyword>
<dbReference type="SUPFAM" id="SSF56672">
    <property type="entry name" value="DNA/RNA polymerases"/>
    <property type="match status" value="1"/>
</dbReference>
<evidence type="ECO:0000259" key="11">
    <source>
        <dbReference type="PROSITE" id="PS50878"/>
    </source>
</evidence>
<comment type="similarity">
    <text evidence="9">Belongs to the bacterial reverse transcriptase family.</text>
</comment>
<accession>A0A2I1UGC3</accession>
<evidence type="ECO:0000256" key="10">
    <source>
        <dbReference type="ARBA" id="ARBA00048173"/>
    </source>
</evidence>
<evidence type="ECO:0000256" key="6">
    <source>
        <dbReference type="ARBA" id="ARBA00022842"/>
    </source>
</evidence>
<evidence type="ECO:0000313" key="13">
    <source>
        <dbReference type="Proteomes" id="UP000234761"/>
    </source>
</evidence>
<keyword evidence="8" id="KW-0051">Antiviral defense</keyword>
<dbReference type="GO" id="GO:0003723">
    <property type="term" value="F:RNA binding"/>
    <property type="evidence" value="ECO:0007669"/>
    <property type="project" value="InterPro"/>
</dbReference>
<keyword evidence="5" id="KW-0227">DNA damage</keyword>
<dbReference type="PANTHER" id="PTHR34047">
    <property type="entry name" value="NUCLEAR INTRON MATURASE 1, MITOCHONDRIAL-RELATED"/>
    <property type="match status" value="1"/>
</dbReference>
<dbReference type="GO" id="GO:0051607">
    <property type="term" value="P:defense response to virus"/>
    <property type="evidence" value="ECO:0007669"/>
    <property type="project" value="UniProtKB-KW"/>
</dbReference>
<dbReference type="AlphaFoldDB" id="A0A2I1UGC3"/>
<keyword evidence="4" id="KW-0479">Metal-binding</keyword>
<keyword evidence="6" id="KW-0460">Magnesium</keyword>
<keyword evidence="3" id="KW-0548">Nucleotidyltransferase</keyword>
<dbReference type="NCBIfam" id="NF038233">
    <property type="entry name" value="retron_St85_RT"/>
    <property type="match status" value="1"/>
</dbReference>
<dbReference type="EC" id="2.7.7.49" evidence="1"/>
<evidence type="ECO:0000256" key="3">
    <source>
        <dbReference type="ARBA" id="ARBA00022695"/>
    </source>
</evidence>
<dbReference type="InterPro" id="IPR051083">
    <property type="entry name" value="GrpII_Intron_Splice-Mob/Def"/>
</dbReference>
<reference evidence="12 13" key="1">
    <citation type="submission" date="2017-12" db="EMBL/GenBank/DDBJ databases">
        <title>Phylogenetic diversity of female urinary microbiome.</title>
        <authorList>
            <person name="Thomas-White K."/>
            <person name="Wolfe A.J."/>
        </authorList>
    </citation>
    <scope>NUCLEOTIDE SEQUENCE [LARGE SCALE GENOMIC DNA]</scope>
    <source>
        <strain evidence="12 13">UMB0832</strain>
    </source>
</reference>
<dbReference type="Pfam" id="PF00078">
    <property type="entry name" value="RVT_1"/>
    <property type="match status" value="1"/>
</dbReference>
<keyword evidence="7 12" id="KW-0695">RNA-directed DNA polymerase</keyword>
<protein>
    <recommendedName>
        <fullName evidence="1">RNA-directed DNA polymerase</fullName>
        <ecNumber evidence="1">2.7.7.49</ecNumber>
    </recommendedName>
</protein>
<evidence type="ECO:0000256" key="1">
    <source>
        <dbReference type="ARBA" id="ARBA00012493"/>
    </source>
</evidence>
<dbReference type="InterPro" id="IPR043502">
    <property type="entry name" value="DNA/RNA_pol_sf"/>
</dbReference>
<evidence type="ECO:0000256" key="4">
    <source>
        <dbReference type="ARBA" id="ARBA00022723"/>
    </source>
</evidence>
<dbReference type="GO" id="GO:0003964">
    <property type="term" value="F:RNA-directed DNA polymerase activity"/>
    <property type="evidence" value="ECO:0007669"/>
    <property type="project" value="UniProtKB-KW"/>
</dbReference>
<evidence type="ECO:0000256" key="2">
    <source>
        <dbReference type="ARBA" id="ARBA00022679"/>
    </source>
</evidence>
<dbReference type="PRINTS" id="PR00866">
    <property type="entry name" value="RNADNAPOLMS"/>
</dbReference>
<dbReference type="CDD" id="cd03487">
    <property type="entry name" value="RT_Bac_retron_II"/>
    <property type="match status" value="1"/>
</dbReference>
<evidence type="ECO:0000256" key="5">
    <source>
        <dbReference type="ARBA" id="ARBA00022763"/>
    </source>
</evidence>
<dbReference type="PROSITE" id="PS50878">
    <property type="entry name" value="RT_POL"/>
    <property type="match status" value="1"/>
</dbReference>
<dbReference type="GO" id="GO:0006974">
    <property type="term" value="P:DNA damage response"/>
    <property type="evidence" value="ECO:0007669"/>
    <property type="project" value="UniProtKB-KW"/>
</dbReference>
<evidence type="ECO:0000256" key="8">
    <source>
        <dbReference type="ARBA" id="ARBA00023118"/>
    </source>
</evidence>
<evidence type="ECO:0000313" key="12">
    <source>
        <dbReference type="EMBL" id="PLA04918.1"/>
    </source>
</evidence>
<dbReference type="InterPro" id="IPR000123">
    <property type="entry name" value="Reverse_transcriptase_msDNA"/>
</dbReference>
<comment type="catalytic activity">
    <reaction evidence="10">
        <text>DNA(n) + a 2'-deoxyribonucleoside 5'-triphosphate = DNA(n+1) + diphosphate</text>
        <dbReference type="Rhea" id="RHEA:22508"/>
        <dbReference type="Rhea" id="RHEA-COMP:17339"/>
        <dbReference type="Rhea" id="RHEA-COMP:17340"/>
        <dbReference type="ChEBI" id="CHEBI:33019"/>
        <dbReference type="ChEBI" id="CHEBI:61560"/>
        <dbReference type="ChEBI" id="CHEBI:173112"/>
        <dbReference type="EC" id="2.7.7.49"/>
    </reaction>
</comment>
<dbReference type="Proteomes" id="UP000234761">
    <property type="component" value="Unassembled WGS sequence"/>
</dbReference>
<comment type="caution">
    <text evidence="12">The sequence shown here is derived from an EMBL/GenBank/DDBJ whole genome shotgun (WGS) entry which is preliminary data.</text>
</comment>
<dbReference type="PANTHER" id="PTHR34047:SF7">
    <property type="entry name" value="RNA-DIRECTED DNA POLYMERASE"/>
    <property type="match status" value="1"/>
</dbReference>